<proteinExistence type="predicted"/>
<name>A0A1X2GB12_9FUNG</name>
<organism evidence="1 2">
    <name type="scientific">Hesseltinella vesiculosa</name>
    <dbReference type="NCBI Taxonomy" id="101127"/>
    <lineage>
        <taxon>Eukaryota</taxon>
        <taxon>Fungi</taxon>
        <taxon>Fungi incertae sedis</taxon>
        <taxon>Mucoromycota</taxon>
        <taxon>Mucoromycotina</taxon>
        <taxon>Mucoromycetes</taxon>
        <taxon>Mucorales</taxon>
        <taxon>Cunninghamellaceae</taxon>
        <taxon>Hesseltinella</taxon>
    </lineage>
</organism>
<protein>
    <submittedName>
        <fullName evidence="1">Uncharacterized protein</fullName>
    </submittedName>
</protein>
<comment type="caution">
    <text evidence="1">The sequence shown here is derived from an EMBL/GenBank/DDBJ whole genome shotgun (WGS) entry which is preliminary data.</text>
</comment>
<reference evidence="1 2" key="1">
    <citation type="submission" date="2016-07" db="EMBL/GenBank/DDBJ databases">
        <title>Pervasive Adenine N6-methylation of Active Genes in Fungi.</title>
        <authorList>
            <consortium name="DOE Joint Genome Institute"/>
            <person name="Mondo S.J."/>
            <person name="Dannebaum R.O."/>
            <person name="Kuo R.C."/>
            <person name="Labutti K."/>
            <person name="Haridas S."/>
            <person name="Kuo A."/>
            <person name="Salamov A."/>
            <person name="Ahrendt S.R."/>
            <person name="Lipzen A."/>
            <person name="Sullivan W."/>
            <person name="Andreopoulos W.B."/>
            <person name="Clum A."/>
            <person name="Lindquist E."/>
            <person name="Daum C."/>
            <person name="Ramamoorthy G.K."/>
            <person name="Gryganskyi A."/>
            <person name="Culley D."/>
            <person name="Magnuson J.K."/>
            <person name="James T.Y."/>
            <person name="O'Malley M.A."/>
            <person name="Stajich J.E."/>
            <person name="Spatafora J.W."/>
            <person name="Visel A."/>
            <person name="Grigoriev I.V."/>
        </authorList>
    </citation>
    <scope>NUCLEOTIDE SEQUENCE [LARGE SCALE GENOMIC DNA]</scope>
    <source>
        <strain evidence="1 2">NRRL 3301</strain>
    </source>
</reference>
<gene>
    <name evidence="1" type="ORF">DM01DRAFT_1112419</name>
</gene>
<evidence type="ECO:0000313" key="2">
    <source>
        <dbReference type="Proteomes" id="UP000242146"/>
    </source>
</evidence>
<evidence type="ECO:0000313" key="1">
    <source>
        <dbReference type="EMBL" id="ORX48765.1"/>
    </source>
</evidence>
<dbReference type="AlphaFoldDB" id="A0A1X2GB12"/>
<sequence>MAVITGMIVKANAGQHQYHQAAKPRISSAYVLYLSLECQAIALSTWQQKRNELLRWPSKILITALQKVNSTQNEAYYQIADILQSMIHRRNVVAYCTLILASRLSADPLTGMIIKTIARVLRYPNARISSTTHLGPSPGIMTTLKLETSLNHIKLGRRDPCWNQITSETWQQRTCKS</sequence>
<keyword evidence="2" id="KW-1185">Reference proteome</keyword>
<dbReference type="Proteomes" id="UP000242146">
    <property type="component" value="Unassembled WGS sequence"/>
</dbReference>
<accession>A0A1X2GB12</accession>
<dbReference type="EMBL" id="MCGT01000028">
    <property type="protein sequence ID" value="ORX48765.1"/>
    <property type="molecule type" value="Genomic_DNA"/>
</dbReference>